<dbReference type="AlphaFoldDB" id="A0A1I2JTK8"/>
<dbReference type="InterPro" id="IPR041881">
    <property type="entry name" value="PqqD_sf"/>
</dbReference>
<dbReference type="Proteomes" id="UP000182135">
    <property type="component" value="Unassembled WGS sequence"/>
</dbReference>
<evidence type="ECO:0000313" key="2">
    <source>
        <dbReference type="Proteomes" id="UP000182135"/>
    </source>
</evidence>
<dbReference type="EMBL" id="FOOE01000003">
    <property type="protein sequence ID" value="SFF57448.1"/>
    <property type="molecule type" value="Genomic_DNA"/>
</dbReference>
<gene>
    <name evidence="1" type="ORF">SAMN04487885_10347</name>
</gene>
<protein>
    <submittedName>
        <fullName evidence="1">Coenzyme PQQ synthesis protein D (PqqD)</fullName>
    </submittedName>
</protein>
<sequence>MNDKLFDLICDRKPMASNFKMRKDGEYYIALPQNIGVLISLNNTSAYILSMCNGENTLKDILDSIYKNAKINYSVTKLKYDILKCTRDLESMQLICGYN</sequence>
<evidence type="ECO:0000313" key="1">
    <source>
        <dbReference type="EMBL" id="SFF57448.1"/>
    </source>
</evidence>
<dbReference type="STRING" id="1529.SAMN04487885_10347"/>
<keyword evidence="2" id="KW-1185">Reference proteome</keyword>
<organism evidence="1 2">
    <name type="scientific">Clostridium cadaveris</name>
    <dbReference type="NCBI Taxonomy" id="1529"/>
    <lineage>
        <taxon>Bacteria</taxon>
        <taxon>Bacillati</taxon>
        <taxon>Bacillota</taxon>
        <taxon>Clostridia</taxon>
        <taxon>Eubacteriales</taxon>
        <taxon>Clostridiaceae</taxon>
        <taxon>Clostridium</taxon>
    </lineage>
</organism>
<dbReference type="OrthoDB" id="2087298at2"/>
<dbReference type="eggNOG" id="ENOG50327YZ">
    <property type="taxonomic scope" value="Bacteria"/>
</dbReference>
<reference evidence="1 2" key="1">
    <citation type="submission" date="2016-10" db="EMBL/GenBank/DDBJ databases">
        <authorList>
            <person name="de Groot N.N."/>
        </authorList>
    </citation>
    <scope>NUCLEOTIDE SEQUENCE [LARGE SCALE GENOMIC DNA]</scope>
    <source>
        <strain evidence="1 2">NLAE-zl-G419</strain>
    </source>
</reference>
<name>A0A1I2JTK8_9CLOT</name>
<proteinExistence type="predicted"/>
<accession>A0A1I2JTK8</accession>
<dbReference type="Gene3D" id="1.10.10.1150">
    <property type="entry name" value="Coenzyme PQQ synthesis protein D (PqqD)"/>
    <property type="match status" value="1"/>
</dbReference>
<dbReference type="RefSeq" id="WP_027638560.1">
    <property type="nucleotide sequence ID" value="NZ_FOOE01000003.1"/>
</dbReference>